<evidence type="ECO:0000313" key="3">
    <source>
        <dbReference type="Proteomes" id="UP001652660"/>
    </source>
</evidence>
<evidence type="ECO:0000313" key="5">
    <source>
        <dbReference type="RefSeq" id="XP_071932235.1"/>
    </source>
</evidence>
<feature type="transmembrane region" description="Helical" evidence="1">
    <location>
        <begin position="99"/>
        <end position="125"/>
    </location>
</feature>
<evidence type="ECO:0000256" key="1">
    <source>
        <dbReference type="SAM" id="Phobius"/>
    </source>
</evidence>
<feature type="chain" id="PRO_5045027535" evidence="2">
    <location>
        <begin position="26"/>
        <end position="150"/>
    </location>
</feature>
<protein>
    <submittedName>
        <fullName evidence="4 5">Uncharacterized protein isoform X2</fullName>
    </submittedName>
</protein>
<keyword evidence="3" id="KW-1185">Reference proteome</keyword>
<keyword evidence="1" id="KW-0812">Transmembrane</keyword>
<dbReference type="Proteomes" id="UP001652660">
    <property type="component" value="Chromosome 2c"/>
</dbReference>
<accession>A0ABM4WKC9</accession>
<feature type="transmembrane region" description="Helical" evidence="1">
    <location>
        <begin position="43"/>
        <end position="63"/>
    </location>
</feature>
<organism evidence="3 5">
    <name type="scientific">Coffea arabica</name>
    <name type="common">Arabian coffee</name>
    <dbReference type="NCBI Taxonomy" id="13443"/>
    <lineage>
        <taxon>Eukaryota</taxon>
        <taxon>Viridiplantae</taxon>
        <taxon>Streptophyta</taxon>
        <taxon>Embryophyta</taxon>
        <taxon>Tracheophyta</taxon>
        <taxon>Spermatophyta</taxon>
        <taxon>Magnoliopsida</taxon>
        <taxon>eudicotyledons</taxon>
        <taxon>Gunneridae</taxon>
        <taxon>Pentapetalae</taxon>
        <taxon>asterids</taxon>
        <taxon>lamiids</taxon>
        <taxon>Gentianales</taxon>
        <taxon>Rubiaceae</taxon>
        <taxon>Ixoroideae</taxon>
        <taxon>Gardenieae complex</taxon>
        <taxon>Bertiereae - Coffeeae clade</taxon>
        <taxon>Coffeeae</taxon>
        <taxon>Coffea</taxon>
    </lineage>
</organism>
<dbReference type="RefSeq" id="XP_071932235.1">
    <property type="nucleotide sequence ID" value="XM_072076134.1"/>
</dbReference>
<keyword evidence="1" id="KW-0472">Membrane</keyword>
<dbReference type="RefSeq" id="XP_071932234.1">
    <property type="nucleotide sequence ID" value="XM_072076133.1"/>
</dbReference>
<dbReference type="GeneID" id="113727460"/>
<name>A0ABM4WKC9_COFAR</name>
<feature type="signal peptide" evidence="2">
    <location>
        <begin position="1"/>
        <end position="25"/>
    </location>
</feature>
<reference evidence="4 5" key="1">
    <citation type="submission" date="2025-05" db="UniProtKB">
        <authorList>
            <consortium name="RefSeq"/>
        </authorList>
    </citation>
    <scope>IDENTIFICATION</scope>
    <source>
        <tissue evidence="4 5">Leaves</tissue>
    </source>
</reference>
<keyword evidence="2" id="KW-0732">Signal</keyword>
<sequence>MPLLSPNFSLCFFLTILLCFSSYYARSIDPRSLAVSGLQWSPLYYFYLFFFLLPVKCMIHCELPLRRFSSPRPPLLRSLKPRTTNNNHHRHFAFYTRNFLVLLLCYVLLHCWSSVFLASSGFFLLAEMTSGMLLVDFSVSDLINFLGFLL</sequence>
<proteinExistence type="predicted"/>
<keyword evidence="1" id="KW-1133">Transmembrane helix</keyword>
<evidence type="ECO:0000256" key="2">
    <source>
        <dbReference type="SAM" id="SignalP"/>
    </source>
</evidence>
<gene>
    <name evidence="4 5" type="primary">LOC113727460</name>
</gene>
<evidence type="ECO:0000313" key="4">
    <source>
        <dbReference type="RefSeq" id="XP_071932234.1"/>
    </source>
</evidence>